<dbReference type="GO" id="GO:0016853">
    <property type="term" value="F:isomerase activity"/>
    <property type="evidence" value="ECO:0007669"/>
    <property type="project" value="UniProtKB-KW"/>
</dbReference>
<gene>
    <name evidence="1" type="ORF">STAS_26723</name>
</gene>
<dbReference type="AlphaFoldDB" id="A0A5A7QZN3"/>
<proteinExistence type="predicted"/>
<keyword evidence="1" id="KW-0413">Isomerase</keyword>
<evidence type="ECO:0000313" key="1">
    <source>
        <dbReference type="EMBL" id="GER49471.1"/>
    </source>
</evidence>
<keyword evidence="2" id="KW-1185">Reference proteome</keyword>
<protein>
    <submittedName>
        <fullName evidence="1">1-deoxy-D-xylulose 5-phosphate reductoisomerase</fullName>
    </submittedName>
</protein>
<dbReference type="EMBL" id="BKCP01008626">
    <property type="protein sequence ID" value="GER49471.1"/>
    <property type="molecule type" value="Genomic_DNA"/>
</dbReference>
<name>A0A5A7QZN3_STRAF</name>
<reference evidence="2" key="1">
    <citation type="journal article" date="2019" name="Curr. Biol.">
        <title>Genome Sequence of Striga asiatica Provides Insight into the Evolution of Plant Parasitism.</title>
        <authorList>
            <person name="Yoshida S."/>
            <person name="Kim S."/>
            <person name="Wafula E.K."/>
            <person name="Tanskanen J."/>
            <person name="Kim Y.M."/>
            <person name="Honaas L."/>
            <person name="Yang Z."/>
            <person name="Spallek T."/>
            <person name="Conn C.E."/>
            <person name="Ichihashi Y."/>
            <person name="Cheong K."/>
            <person name="Cui S."/>
            <person name="Der J.P."/>
            <person name="Gundlach H."/>
            <person name="Jiao Y."/>
            <person name="Hori C."/>
            <person name="Ishida J.K."/>
            <person name="Kasahara H."/>
            <person name="Kiba T."/>
            <person name="Kim M.S."/>
            <person name="Koo N."/>
            <person name="Laohavisit A."/>
            <person name="Lee Y.H."/>
            <person name="Lumba S."/>
            <person name="McCourt P."/>
            <person name="Mortimer J.C."/>
            <person name="Mutuku J.M."/>
            <person name="Nomura T."/>
            <person name="Sasaki-Sekimoto Y."/>
            <person name="Seto Y."/>
            <person name="Wang Y."/>
            <person name="Wakatake T."/>
            <person name="Sakakibara H."/>
            <person name="Demura T."/>
            <person name="Yamaguchi S."/>
            <person name="Yoneyama K."/>
            <person name="Manabe R.I."/>
            <person name="Nelson D.C."/>
            <person name="Schulman A.H."/>
            <person name="Timko M.P."/>
            <person name="dePamphilis C.W."/>
            <person name="Choi D."/>
            <person name="Shirasu K."/>
        </authorList>
    </citation>
    <scope>NUCLEOTIDE SEQUENCE [LARGE SCALE GENOMIC DNA]</scope>
    <source>
        <strain evidence="2">cv. UVA1</strain>
    </source>
</reference>
<accession>A0A5A7QZN3</accession>
<comment type="caution">
    <text evidence="1">The sequence shown here is derived from an EMBL/GenBank/DDBJ whole genome shotgun (WGS) entry which is preliminary data.</text>
</comment>
<dbReference type="Proteomes" id="UP000325081">
    <property type="component" value="Unassembled WGS sequence"/>
</dbReference>
<evidence type="ECO:0000313" key="2">
    <source>
        <dbReference type="Proteomes" id="UP000325081"/>
    </source>
</evidence>
<organism evidence="1 2">
    <name type="scientific">Striga asiatica</name>
    <name type="common">Asiatic witchweed</name>
    <name type="synonym">Buchnera asiatica</name>
    <dbReference type="NCBI Taxonomy" id="4170"/>
    <lineage>
        <taxon>Eukaryota</taxon>
        <taxon>Viridiplantae</taxon>
        <taxon>Streptophyta</taxon>
        <taxon>Embryophyta</taxon>
        <taxon>Tracheophyta</taxon>
        <taxon>Spermatophyta</taxon>
        <taxon>Magnoliopsida</taxon>
        <taxon>eudicotyledons</taxon>
        <taxon>Gunneridae</taxon>
        <taxon>Pentapetalae</taxon>
        <taxon>asterids</taxon>
        <taxon>lamiids</taxon>
        <taxon>Lamiales</taxon>
        <taxon>Orobanchaceae</taxon>
        <taxon>Buchnereae</taxon>
        <taxon>Striga</taxon>
    </lineage>
</organism>
<sequence>MPTFVSLTEKIIISPYIHSSGQLIFPTRTIDSQFHQVARQVEKRGKTLFRLHSAAADLEPELFDLVDLEVRLLYLGDPSSTWMLTEVNQNAGDQVPVVDIPFEKSKRVKKGPVICKSCPSDTDFWDTIRFDVTDDLFVSADVVCCSSILDAANDMASAAFLAKSIKFIEFEAP</sequence>